<gene>
    <name evidence="3" type="ORF">CNEO2_1100005</name>
    <name evidence="2" type="ORF">CNEO_44087</name>
    <name evidence="5" type="ORF">CNEONATNEC25_01462</name>
    <name evidence="4" type="ORF">CQ394_01740</name>
</gene>
<reference evidence="2" key="3">
    <citation type="submission" date="2021-10" db="EMBL/GenBank/DDBJ databases">
        <authorList>
            <person name="Mesa V."/>
        </authorList>
    </citation>
    <scope>NUCLEOTIDE SEQUENCE</scope>
    <source>
        <strain evidence="2">CC3_PB</strain>
    </source>
</reference>
<evidence type="ECO:0000313" key="4">
    <source>
        <dbReference type="EMBL" id="PEG30470.1"/>
    </source>
</evidence>
<evidence type="ECO:0000313" key="5">
    <source>
        <dbReference type="EMBL" id="VCT83864.1"/>
    </source>
</evidence>
<dbReference type="RefSeq" id="WP_058294644.1">
    <property type="nucleotide sequence ID" value="NZ_CAKJVE010000004.1"/>
</dbReference>
<evidence type="ECO:0000313" key="7">
    <source>
        <dbReference type="Proteomes" id="UP000431451"/>
    </source>
</evidence>
<sequence length="144" mass="16488">MNLSDMYSINPRLVVRNCTDEILTNLKFSYTGIEKSPLKISKIYPGKQETKVLVADNLNKQTDLILSYEDTEDMVVYDKLIRNTNKTIILNLYKENGKLVVKTKIEDIKVKPTEFGSLIGKFYNIIIAILIILSAIIFIIQKLT</sequence>
<feature type="transmembrane region" description="Helical" evidence="1">
    <location>
        <begin position="122"/>
        <end position="140"/>
    </location>
</feature>
<dbReference type="OrthoDB" id="1910789at2"/>
<dbReference type="EMBL" id="UWJD01000001">
    <property type="protein sequence ID" value="VCT83864.1"/>
    <property type="molecule type" value="Genomic_DNA"/>
</dbReference>
<reference evidence="5 7" key="2">
    <citation type="submission" date="2018-06" db="EMBL/GenBank/DDBJ databases">
        <authorList>
            <consortium name="IHU Genomes"/>
        </authorList>
    </citation>
    <scope>NUCLEOTIDE SEQUENCE [LARGE SCALE GENOMIC DNA]</scope>
    <source>
        <strain evidence="5 7">NEC25</strain>
    </source>
</reference>
<evidence type="ECO:0000313" key="3">
    <source>
        <dbReference type="EMBL" id="CAI3539764.1"/>
    </source>
</evidence>
<proteinExistence type="predicted"/>
<keyword evidence="1" id="KW-0472">Membrane</keyword>
<dbReference type="Proteomes" id="UP000789738">
    <property type="component" value="Unassembled WGS sequence"/>
</dbReference>
<dbReference type="EMBL" id="PDCJ01000001">
    <property type="protein sequence ID" value="PEG30470.1"/>
    <property type="molecule type" value="Genomic_DNA"/>
</dbReference>
<accession>A0A2A7MFX7</accession>
<dbReference type="AlphaFoldDB" id="A0A2A7MFX7"/>
<name>A0A2A7MFX7_9CLOT</name>
<evidence type="ECO:0000256" key="1">
    <source>
        <dbReference type="SAM" id="Phobius"/>
    </source>
</evidence>
<dbReference type="Proteomes" id="UP000220840">
    <property type="component" value="Unassembled WGS sequence"/>
</dbReference>
<protein>
    <submittedName>
        <fullName evidence="4">Uncharacterized protein</fullName>
    </submittedName>
</protein>
<organism evidence="4 6">
    <name type="scientific">Clostridium neonatale</name>
    <dbReference type="NCBI Taxonomy" id="137838"/>
    <lineage>
        <taxon>Bacteria</taxon>
        <taxon>Bacillati</taxon>
        <taxon>Bacillota</taxon>
        <taxon>Clostridia</taxon>
        <taxon>Eubacteriales</taxon>
        <taxon>Clostridiaceae</taxon>
        <taxon>Clostridium</taxon>
    </lineage>
</organism>
<evidence type="ECO:0000313" key="2">
    <source>
        <dbReference type="EMBL" id="CAG9709238.1"/>
    </source>
</evidence>
<reference evidence="3" key="4">
    <citation type="submission" date="2022-10" db="EMBL/GenBank/DDBJ databases">
        <authorList>
            <person name="Aires J."/>
            <person name="Mesa V."/>
        </authorList>
    </citation>
    <scope>NUCLEOTIDE SEQUENCE</scope>
    <source>
        <strain evidence="3">Clostridium neonatale JD116</strain>
    </source>
</reference>
<reference evidence="4 6" key="1">
    <citation type="submission" date="2017-10" db="EMBL/GenBank/DDBJ databases">
        <title>Effective Description of Clostridium neonatale sp. nov. linked to necrotizing enterocolitis in neonates and a clarification of species assignable to the genus Clostridium (Prazmowski 1880) emend. Lawson and Rainey 2016.</title>
        <authorList>
            <person name="Bernard K."/>
            <person name="Burdz T."/>
            <person name="Wiebe D."/>
            <person name="Balcewich B."/>
            <person name="Alfa M."/>
            <person name="Bernier A.-M."/>
        </authorList>
    </citation>
    <scope>NUCLEOTIDE SEQUENCE [LARGE SCALE GENOMIC DNA]</scope>
    <source>
        <strain evidence="4 6">LCDC99A005</strain>
    </source>
</reference>
<dbReference type="EMBL" id="CAKJVE010000004">
    <property type="protein sequence ID" value="CAG9709238.1"/>
    <property type="molecule type" value="Genomic_DNA"/>
</dbReference>
<dbReference type="Proteomes" id="UP001189143">
    <property type="component" value="Unassembled WGS sequence"/>
</dbReference>
<keyword evidence="6" id="KW-1185">Reference proteome</keyword>
<keyword evidence="1" id="KW-0812">Transmembrane</keyword>
<keyword evidence="1" id="KW-1133">Transmembrane helix</keyword>
<dbReference type="Proteomes" id="UP000431451">
    <property type="component" value="Unassembled WGS sequence"/>
</dbReference>
<dbReference type="STRING" id="137838.GCA_001458595_01797"/>
<evidence type="ECO:0000313" key="6">
    <source>
        <dbReference type="Proteomes" id="UP000220840"/>
    </source>
</evidence>
<dbReference type="EMBL" id="CAMTCP010000012">
    <property type="protein sequence ID" value="CAI3539764.1"/>
    <property type="molecule type" value="Genomic_DNA"/>
</dbReference>